<comment type="caution">
    <text evidence="1">The sequence shown here is derived from an EMBL/GenBank/DDBJ whole genome shotgun (WGS) entry which is preliminary data.</text>
</comment>
<protein>
    <submittedName>
        <fullName evidence="1">Uncharacterized protein</fullName>
    </submittedName>
</protein>
<keyword evidence="2" id="KW-1185">Reference proteome</keyword>
<evidence type="ECO:0000313" key="2">
    <source>
        <dbReference type="Proteomes" id="UP000603457"/>
    </source>
</evidence>
<organism evidence="1 2">
    <name type="scientific">Nostoc spongiaeforme FACHB-130</name>
    <dbReference type="NCBI Taxonomy" id="1357510"/>
    <lineage>
        <taxon>Bacteria</taxon>
        <taxon>Bacillati</taxon>
        <taxon>Cyanobacteriota</taxon>
        <taxon>Cyanophyceae</taxon>
        <taxon>Nostocales</taxon>
        <taxon>Nostocaceae</taxon>
        <taxon>Nostoc</taxon>
    </lineage>
</organism>
<dbReference type="Proteomes" id="UP000603457">
    <property type="component" value="Unassembled WGS sequence"/>
</dbReference>
<sequence length="82" mass="9406">MQLKFKSKVDAEGKLLLQLPLKLANQELEIIISDSSEETIPTPEELGYPADFFEKTAGKWEGEILIRENLDKCDPRIWDLES</sequence>
<dbReference type="RefSeq" id="WP_190970031.1">
    <property type="nucleotide sequence ID" value="NZ_JACJTB010000041.1"/>
</dbReference>
<gene>
    <name evidence="1" type="ORF">H6G74_24050</name>
</gene>
<dbReference type="EMBL" id="JACJTB010000041">
    <property type="protein sequence ID" value="MBD2597369.1"/>
    <property type="molecule type" value="Genomic_DNA"/>
</dbReference>
<accession>A0ABR8G2F5</accession>
<evidence type="ECO:0000313" key="1">
    <source>
        <dbReference type="EMBL" id="MBD2597369.1"/>
    </source>
</evidence>
<name>A0ABR8G2F5_9NOSO</name>
<proteinExistence type="predicted"/>
<reference evidence="1 2" key="1">
    <citation type="journal article" date="2020" name="ISME J.">
        <title>Comparative genomics reveals insights into cyanobacterial evolution and habitat adaptation.</title>
        <authorList>
            <person name="Chen M.Y."/>
            <person name="Teng W.K."/>
            <person name="Zhao L."/>
            <person name="Hu C.X."/>
            <person name="Zhou Y.K."/>
            <person name="Han B.P."/>
            <person name="Song L.R."/>
            <person name="Shu W.S."/>
        </authorList>
    </citation>
    <scope>NUCLEOTIDE SEQUENCE [LARGE SCALE GENOMIC DNA]</scope>
    <source>
        <strain evidence="1 2">FACHB-130</strain>
    </source>
</reference>